<sequence>MTVASDRAEVALSVNGDYGYWAYYRRDDHGWQETVSGSGPTTGWDDPAAIEW</sequence>
<accession>A0A239ALQ9</accession>
<dbReference type="Proteomes" id="UP000198373">
    <property type="component" value="Unassembled WGS sequence"/>
</dbReference>
<protein>
    <submittedName>
        <fullName evidence="1">Uncharacterized protein</fullName>
    </submittedName>
</protein>
<evidence type="ECO:0000313" key="2">
    <source>
        <dbReference type="Proteomes" id="UP000198373"/>
    </source>
</evidence>
<organism evidence="1 2">
    <name type="scientific">Geodermatophilus pulveris</name>
    <dbReference type="NCBI Taxonomy" id="1564159"/>
    <lineage>
        <taxon>Bacteria</taxon>
        <taxon>Bacillati</taxon>
        <taxon>Actinomycetota</taxon>
        <taxon>Actinomycetes</taxon>
        <taxon>Geodermatophilales</taxon>
        <taxon>Geodermatophilaceae</taxon>
        <taxon>Geodermatophilus</taxon>
    </lineage>
</organism>
<reference evidence="2" key="1">
    <citation type="submission" date="2017-06" db="EMBL/GenBank/DDBJ databases">
        <authorList>
            <person name="Varghese N."/>
            <person name="Submissions S."/>
        </authorList>
    </citation>
    <scope>NUCLEOTIDE SEQUENCE [LARGE SCALE GENOMIC DNA]</scope>
    <source>
        <strain evidence="2">DSM 46839</strain>
    </source>
</reference>
<evidence type="ECO:0000313" key="1">
    <source>
        <dbReference type="EMBL" id="SNR96301.1"/>
    </source>
</evidence>
<proteinExistence type="predicted"/>
<name>A0A239ALQ9_9ACTN</name>
<keyword evidence="2" id="KW-1185">Reference proteome</keyword>
<gene>
    <name evidence="1" type="ORF">SAMN06893096_10186</name>
</gene>
<dbReference type="AlphaFoldDB" id="A0A239ALQ9"/>
<dbReference type="EMBL" id="FZOO01000001">
    <property type="protein sequence ID" value="SNR96301.1"/>
    <property type="molecule type" value="Genomic_DNA"/>
</dbReference>